<protein>
    <recommendedName>
        <fullName evidence="2">Type II secretion system protein H</fullName>
    </recommendedName>
    <alternativeName>
        <fullName evidence="10">General secretion pathway protein H</fullName>
    </alternativeName>
</protein>
<evidence type="ECO:0000256" key="6">
    <source>
        <dbReference type="ARBA" id="ARBA00022692"/>
    </source>
</evidence>
<keyword evidence="3" id="KW-1003">Cell membrane</keyword>
<name>C6XJ51_HIRBI</name>
<keyword evidence="14" id="KW-1185">Reference proteome</keyword>
<dbReference type="RefSeq" id="WP_015827296.1">
    <property type="nucleotide sequence ID" value="NC_012982.1"/>
</dbReference>
<evidence type="ECO:0000256" key="7">
    <source>
        <dbReference type="ARBA" id="ARBA00022989"/>
    </source>
</evidence>
<dbReference type="InterPro" id="IPR002416">
    <property type="entry name" value="T2SS_protein-GspH"/>
</dbReference>
<evidence type="ECO:0000313" key="14">
    <source>
        <dbReference type="Proteomes" id="UP000002745"/>
    </source>
</evidence>
<keyword evidence="8 11" id="KW-0472">Membrane</keyword>
<dbReference type="AlphaFoldDB" id="C6XJ51"/>
<comment type="subcellular location">
    <subcellularLocation>
        <location evidence="1">Cell inner membrane</location>
        <topology evidence="1">Single-pass membrane protein</topology>
    </subcellularLocation>
</comment>
<proteinExistence type="inferred from homology"/>
<dbReference type="Proteomes" id="UP000002745">
    <property type="component" value="Chromosome"/>
</dbReference>
<dbReference type="eggNOG" id="COG2165">
    <property type="taxonomic scope" value="Bacteria"/>
</dbReference>
<keyword evidence="4" id="KW-0488">Methylation</keyword>
<dbReference type="InterPro" id="IPR012902">
    <property type="entry name" value="N_methyl_site"/>
</dbReference>
<comment type="similarity">
    <text evidence="9">Belongs to the GSP H family.</text>
</comment>
<dbReference type="InterPro" id="IPR022346">
    <property type="entry name" value="T2SS_GspH"/>
</dbReference>
<organism evidence="13 14">
    <name type="scientific">Hirschia baltica (strain ATCC 49814 / DSM 5838 / IFAM 1418)</name>
    <dbReference type="NCBI Taxonomy" id="582402"/>
    <lineage>
        <taxon>Bacteria</taxon>
        <taxon>Pseudomonadati</taxon>
        <taxon>Pseudomonadota</taxon>
        <taxon>Alphaproteobacteria</taxon>
        <taxon>Hyphomonadales</taxon>
        <taxon>Hyphomonadaceae</taxon>
        <taxon>Hirschia</taxon>
    </lineage>
</organism>
<dbReference type="KEGG" id="hba:Hbal_1457"/>
<dbReference type="GO" id="GO:0015627">
    <property type="term" value="C:type II protein secretion system complex"/>
    <property type="evidence" value="ECO:0007669"/>
    <property type="project" value="InterPro"/>
</dbReference>
<evidence type="ECO:0000256" key="4">
    <source>
        <dbReference type="ARBA" id="ARBA00022481"/>
    </source>
</evidence>
<evidence type="ECO:0000256" key="5">
    <source>
        <dbReference type="ARBA" id="ARBA00022519"/>
    </source>
</evidence>
<feature type="transmembrane region" description="Helical" evidence="11">
    <location>
        <begin position="14"/>
        <end position="37"/>
    </location>
</feature>
<feature type="domain" description="General secretion pathway GspH" evidence="12">
    <location>
        <begin position="49"/>
        <end position="165"/>
    </location>
</feature>
<reference evidence="14" key="1">
    <citation type="journal article" date="2011" name="J. Bacteriol.">
        <title>Genome sequences of eight morphologically diverse alphaproteobacteria.</title>
        <authorList>
            <consortium name="US DOE Joint Genome Institute"/>
            <person name="Brown P.J."/>
            <person name="Kysela D.T."/>
            <person name="Buechlein A."/>
            <person name="Hemmerich C."/>
            <person name="Brun Y.V."/>
        </authorList>
    </citation>
    <scope>NUCLEOTIDE SEQUENCE [LARGE SCALE GENOMIC DNA]</scope>
    <source>
        <strain evidence="14">ATCC 49814 / DSM 5838 / IFAM 1418</strain>
    </source>
</reference>
<dbReference type="EMBL" id="CP001678">
    <property type="protein sequence ID" value="ACT59146.1"/>
    <property type="molecule type" value="Genomic_DNA"/>
</dbReference>
<evidence type="ECO:0000256" key="3">
    <source>
        <dbReference type="ARBA" id="ARBA00022475"/>
    </source>
</evidence>
<evidence type="ECO:0000256" key="10">
    <source>
        <dbReference type="ARBA" id="ARBA00030775"/>
    </source>
</evidence>
<dbReference type="InterPro" id="IPR045584">
    <property type="entry name" value="Pilin-like"/>
</dbReference>
<keyword evidence="5" id="KW-0997">Cell inner membrane</keyword>
<evidence type="ECO:0000313" key="13">
    <source>
        <dbReference type="EMBL" id="ACT59146.1"/>
    </source>
</evidence>
<keyword evidence="6 11" id="KW-0812">Transmembrane</keyword>
<gene>
    <name evidence="13" type="ordered locus">Hbal_1457</name>
</gene>
<evidence type="ECO:0000256" key="1">
    <source>
        <dbReference type="ARBA" id="ARBA00004377"/>
    </source>
</evidence>
<dbReference type="Pfam" id="PF12019">
    <property type="entry name" value="GspH"/>
    <property type="match status" value="1"/>
</dbReference>
<dbReference type="GO" id="GO:0005886">
    <property type="term" value="C:plasma membrane"/>
    <property type="evidence" value="ECO:0007669"/>
    <property type="project" value="UniProtKB-SubCell"/>
</dbReference>
<evidence type="ECO:0000256" key="8">
    <source>
        <dbReference type="ARBA" id="ARBA00023136"/>
    </source>
</evidence>
<dbReference type="NCBIfam" id="TIGR02532">
    <property type="entry name" value="IV_pilin_GFxxxE"/>
    <property type="match status" value="1"/>
</dbReference>
<dbReference type="Pfam" id="PF07963">
    <property type="entry name" value="N_methyl"/>
    <property type="match status" value="1"/>
</dbReference>
<dbReference type="OrthoDB" id="7618723at2"/>
<accession>C6XJ51</accession>
<sequence length="179" mass="19759">MDQLNPLHKNEGEFGFTLVELLVVIFIIGLMSGVVVMSMPERQTDSRAEAEQLTLAIASLSREAIASGEAVSWTHVEGMNLFERYHGGDWVALNGTSRALEKSKETKDLTVRVTLLGMETERKFTEDQDVQAQPPLVFFPTGEATPAEIEITAADFDSVHKLNASGQLIFIPVAERVIR</sequence>
<evidence type="ECO:0000256" key="9">
    <source>
        <dbReference type="ARBA" id="ARBA00025772"/>
    </source>
</evidence>
<evidence type="ECO:0000256" key="2">
    <source>
        <dbReference type="ARBA" id="ARBA00021549"/>
    </source>
</evidence>
<dbReference type="GO" id="GO:0015628">
    <property type="term" value="P:protein secretion by the type II secretion system"/>
    <property type="evidence" value="ECO:0007669"/>
    <property type="project" value="InterPro"/>
</dbReference>
<evidence type="ECO:0000259" key="12">
    <source>
        <dbReference type="Pfam" id="PF12019"/>
    </source>
</evidence>
<dbReference type="Gene3D" id="3.55.40.10">
    <property type="entry name" value="minor pseudopilin epsh domain"/>
    <property type="match status" value="1"/>
</dbReference>
<keyword evidence="7 11" id="KW-1133">Transmembrane helix</keyword>
<dbReference type="SUPFAM" id="SSF54523">
    <property type="entry name" value="Pili subunits"/>
    <property type="match status" value="1"/>
</dbReference>
<dbReference type="PRINTS" id="PR00885">
    <property type="entry name" value="BCTERIALGSPH"/>
</dbReference>
<dbReference type="HOGENOM" id="CLU_111963_2_0_5"/>
<evidence type="ECO:0000256" key="11">
    <source>
        <dbReference type="SAM" id="Phobius"/>
    </source>
</evidence>
<dbReference type="STRING" id="582402.Hbal_1457"/>